<comment type="caution">
    <text evidence="2">The sequence shown here is derived from an EMBL/GenBank/DDBJ whole genome shotgun (WGS) entry which is preliminary data.</text>
</comment>
<name>A0A2W2DC57_9ACTN</name>
<accession>A0A2W2DC57</accession>
<dbReference type="AlphaFoldDB" id="A0A2W2DC57"/>
<evidence type="ECO:0000313" key="3">
    <source>
        <dbReference type="Proteomes" id="UP000248924"/>
    </source>
</evidence>
<feature type="compositionally biased region" description="Basic residues" evidence="1">
    <location>
        <begin position="59"/>
        <end position="73"/>
    </location>
</feature>
<evidence type="ECO:0000313" key="2">
    <source>
        <dbReference type="EMBL" id="PZG07931.1"/>
    </source>
</evidence>
<keyword evidence="3" id="KW-1185">Reference proteome</keyword>
<sequence length="79" mass="8521">ATRLPEPIQRYRALRDLAPEIKAAIAAAQDAAIADARQSDPEEQVAERAGVSVSEVRRRMTAHGKRAGVHRGPGRPPTT</sequence>
<dbReference type="RefSeq" id="WP_158566500.1">
    <property type="nucleotide sequence ID" value="NZ_POTY01000305.1"/>
</dbReference>
<protein>
    <submittedName>
        <fullName evidence="2">Uncharacterized protein</fullName>
    </submittedName>
</protein>
<reference evidence="2 3" key="1">
    <citation type="submission" date="2018-01" db="EMBL/GenBank/DDBJ databases">
        <title>Draft genome sequence of Jishengella sp. NA12.</title>
        <authorList>
            <person name="Sahin N."/>
            <person name="Ay H."/>
            <person name="Saygin H."/>
        </authorList>
    </citation>
    <scope>NUCLEOTIDE SEQUENCE [LARGE SCALE GENOMIC DNA]</scope>
    <source>
        <strain evidence="2 3">NA12</strain>
    </source>
</reference>
<proteinExistence type="predicted"/>
<feature type="non-terminal residue" evidence="2">
    <location>
        <position position="1"/>
    </location>
</feature>
<organism evidence="2 3">
    <name type="scientific">Micromonospora craterilacus</name>
    <dbReference type="NCBI Taxonomy" id="1655439"/>
    <lineage>
        <taxon>Bacteria</taxon>
        <taxon>Bacillati</taxon>
        <taxon>Actinomycetota</taxon>
        <taxon>Actinomycetes</taxon>
        <taxon>Micromonosporales</taxon>
        <taxon>Micromonosporaceae</taxon>
        <taxon>Micromonospora</taxon>
    </lineage>
</organism>
<feature type="region of interest" description="Disordered" evidence="1">
    <location>
        <begin position="35"/>
        <end position="79"/>
    </location>
</feature>
<dbReference type="EMBL" id="POTY01000305">
    <property type="protein sequence ID" value="PZG07931.1"/>
    <property type="molecule type" value="Genomic_DNA"/>
</dbReference>
<evidence type="ECO:0000256" key="1">
    <source>
        <dbReference type="SAM" id="MobiDB-lite"/>
    </source>
</evidence>
<gene>
    <name evidence="2" type="ORF">C1I95_30500</name>
</gene>
<dbReference type="Proteomes" id="UP000248924">
    <property type="component" value="Unassembled WGS sequence"/>
</dbReference>